<dbReference type="Gene3D" id="3.40.50.150">
    <property type="entry name" value="Vaccinia Virus protein VP39"/>
    <property type="match status" value="2"/>
</dbReference>
<evidence type="ECO:0000259" key="5">
    <source>
        <dbReference type="Pfam" id="PF01555"/>
    </source>
</evidence>
<dbReference type="PROSITE" id="PS00092">
    <property type="entry name" value="N6_MTASE"/>
    <property type="match status" value="1"/>
</dbReference>
<feature type="domain" description="DNA methylase N-4/N-6" evidence="5">
    <location>
        <begin position="21"/>
        <end position="101"/>
    </location>
</feature>
<dbReference type="PRINTS" id="PR00508">
    <property type="entry name" value="S21N4MTFRASE"/>
</dbReference>
<dbReference type="InterPro" id="IPR002052">
    <property type="entry name" value="DNA_methylase_N6_adenine_CS"/>
</dbReference>
<evidence type="ECO:0000256" key="3">
    <source>
        <dbReference type="ARBA" id="ARBA00022679"/>
    </source>
</evidence>
<comment type="similarity">
    <text evidence="1">Belongs to the N(4)/N(6)-methyltransferase family.</text>
</comment>
<dbReference type="GO" id="GO:0009007">
    <property type="term" value="F:site-specific DNA-methyltransferase (adenine-specific) activity"/>
    <property type="evidence" value="ECO:0007669"/>
    <property type="project" value="TreeGrafter"/>
</dbReference>
<gene>
    <name evidence="6" type="ORF">UFOVP639_28</name>
</gene>
<sequence>MTNLMLGDNIESLKKLEENSVDSVVTDPPYGLSFMNKKWDHDVPSVEFWKEVYRVLKPGGHVLSFGGTRTYHRMTVNIEDAGFEIRDQIMWLYGSGFPKSHNIGKSVDKMRGNDREVVGIKTDGAYSPGTNNLGINRASLLGQGDGRKTKPTRGEDFGKITKGTSEWEGWGTALKPANEPICVARKPLSEKTIAENVLRWGTGGINIDGCRVGTETIMTNMKNTKGGLYNLGNEDRTNEVENTFNEGRFPANIILDEEAGAALNEQSGISKSQGPLQYDFDKAPNQDNQTKITKNIKSGVHFSDKGGAARFFYCAKDSEAEKVEGRFPANIILDEEAGAALDEQSGMVGNNWKKNYGTTDYNGKQYDSSTNQCSFGGGYNGNNTYADKGGASRFFYCAKVSKKERNMGLEGFEAKQPEGLGHGLDRICSICETPQLKPCDCEDNKWVLKAKKNTHPTVKPISLMAYLCRLITPPNGIVLDPFMGSGSTGIAANLEGFNFIGMEMDEDYFKIAETRVESYEKYRELKK</sequence>
<reference evidence="6" key="1">
    <citation type="submission" date="2020-04" db="EMBL/GenBank/DDBJ databases">
        <authorList>
            <person name="Chiriac C."/>
            <person name="Salcher M."/>
            <person name="Ghai R."/>
            <person name="Kavagutti S V."/>
        </authorList>
    </citation>
    <scope>NUCLEOTIDE SEQUENCE</scope>
</reference>
<feature type="domain" description="DNA methylase N-4/N-6" evidence="5">
    <location>
        <begin position="450"/>
        <end position="513"/>
    </location>
</feature>
<dbReference type="GO" id="GO:0003677">
    <property type="term" value="F:DNA binding"/>
    <property type="evidence" value="ECO:0007669"/>
    <property type="project" value="InterPro"/>
</dbReference>
<keyword evidence="3" id="KW-0808">Transferase</keyword>
<dbReference type="PANTHER" id="PTHR13370">
    <property type="entry name" value="RNA METHYLASE-RELATED"/>
    <property type="match status" value="1"/>
</dbReference>
<evidence type="ECO:0000256" key="2">
    <source>
        <dbReference type="ARBA" id="ARBA00022603"/>
    </source>
</evidence>
<dbReference type="InterPro" id="IPR029063">
    <property type="entry name" value="SAM-dependent_MTases_sf"/>
</dbReference>
<dbReference type="SUPFAM" id="SSF53335">
    <property type="entry name" value="S-adenosyl-L-methionine-dependent methyltransferases"/>
    <property type="match status" value="1"/>
</dbReference>
<dbReference type="GO" id="GO:0008170">
    <property type="term" value="F:N-methyltransferase activity"/>
    <property type="evidence" value="ECO:0007669"/>
    <property type="project" value="InterPro"/>
</dbReference>
<accession>A0A6J5N3W7</accession>
<feature type="compositionally biased region" description="Basic and acidic residues" evidence="4">
    <location>
        <begin position="145"/>
        <end position="159"/>
    </location>
</feature>
<evidence type="ECO:0000313" key="6">
    <source>
        <dbReference type="EMBL" id="CAB4153774.1"/>
    </source>
</evidence>
<keyword evidence="2" id="KW-0489">Methyltransferase</keyword>
<dbReference type="PANTHER" id="PTHR13370:SF3">
    <property type="entry name" value="TRNA (GUANINE(10)-N2)-METHYLTRANSFERASE HOMOLOG"/>
    <property type="match status" value="1"/>
</dbReference>
<name>A0A6J5N3W7_9CAUD</name>
<organism evidence="6">
    <name type="scientific">uncultured Caudovirales phage</name>
    <dbReference type="NCBI Taxonomy" id="2100421"/>
    <lineage>
        <taxon>Viruses</taxon>
        <taxon>Duplodnaviria</taxon>
        <taxon>Heunggongvirae</taxon>
        <taxon>Uroviricota</taxon>
        <taxon>Caudoviricetes</taxon>
        <taxon>Peduoviridae</taxon>
        <taxon>Maltschvirus</taxon>
        <taxon>Maltschvirus maltsch</taxon>
    </lineage>
</organism>
<evidence type="ECO:0000256" key="4">
    <source>
        <dbReference type="SAM" id="MobiDB-lite"/>
    </source>
</evidence>
<dbReference type="InterPro" id="IPR002941">
    <property type="entry name" value="DNA_methylase_N4/N6"/>
</dbReference>
<dbReference type="GO" id="GO:0032259">
    <property type="term" value="P:methylation"/>
    <property type="evidence" value="ECO:0007669"/>
    <property type="project" value="UniProtKB-KW"/>
</dbReference>
<feature type="region of interest" description="Disordered" evidence="4">
    <location>
        <begin position="139"/>
        <end position="162"/>
    </location>
</feature>
<proteinExistence type="inferred from homology"/>
<evidence type="ECO:0000256" key="1">
    <source>
        <dbReference type="ARBA" id="ARBA00006594"/>
    </source>
</evidence>
<dbReference type="Pfam" id="PF01555">
    <property type="entry name" value="N6_N4_Mtase"/>
    <property type="match status" value="2"/>
</dbReference>
<dbReference type="InterPro" id="IPR001091">
    <property type="entry name" value="RM_Methyltransferase"/>
</dbReference>
<protein>
    <submittedName>
        <fullName evidence="6">AdoMet_MTases domain containing protein</fullName>
    </submittedName>
</protein>
<dbReference type="EMBL" id="LR796603">
    <property type="protein sequence ID" value="CAB4153774.1"/>
    <property type="molecule type" value="Genomic_DNA"/>
</dbReference>